<gene>
    <name evidence="3" type="ORF">FAGAP_521</name>
</gene>
<dbReference type="PROSITE" id="PS50837">
    <property type="entry name" value="NACHT"/>
    <property type="match status" value="1"/>
</dbReference>
<keyword evidence="1" id="KW-0677">Repeat</keyword>
<comment type="caution">
    <text evidence="3">The sequence shown here is derived from an EMBL/GenBank/DDBJ whole genome shotgun (WGS) entry which is preliminary data.</text>
</comment>
<dbReference type="OrthoDB" id="538223at2759"/>
<dbReference type="PANTHER" id="PTHR10039">
    <property type="entry name" value="AMELOGENIN"/>
    <property type="match status" value="1"/>
</dbReference>
<keyword evidence="4" id="KW-1185">Reference proteome</keyword>
<dbReference type="InterPro" id="IPR027417">
    <property type="entry name" value="P-loop_NTPase"/>
</dbReference>
<dbReference type="EMBL" id="LUFC02000029">
    <property type="protein sequence ID" value="KAF4503255.1"/>
    <property type="molecule type" value="Genomic_DNA"/>
</dbReference>
<dbReference type="Gene3D" id="2.130.10.10">
    <property type="entry name" value="YVTN repeat-like/Quinoprotein amine dehydrogenase"/>
    <property type="match status" value="2"/>
</dbReference>
<accession>A0A9P5EB32</accession>
<feature type="domain" description="NACHT" evidence="2">
    <location>
        <begin position="149"/>
        <end position="347"/>
    </location>
</feature>
<dbReference type="InterPro" id="IPR056884">
    <property type="entry name" value="NPHP3-like_N"/>
</dbReference>
<dbReference type="InterPro" id="IPR007111">
    <property type="entry name" value="NACHT_NTPase"/>
</dbReference>
<protein>
    <submittedName>
        <fullName evidence="3">Vegetatible incompatibility HET-E-1</fullName>
    </submittedName>
</protein>
<name>A0A9P5EB32_9HYPO</name>
<evidence type="ECO:0000259" key="2">
    <source>
        <dbReference type="PROSITE" id="PS50837"/>
    </source>
</evidence>
<dbReference type="Pfam" id="PF24883">
    <property type="entry name" value="NPHP3_N"/>
    <property type="match status" value="1"/>
</dbReference>
<dbReference type="AlphaFoldDB" id="A0A9P5EB32"/>
<dbReference type="InterPro" id="IPR015943">
    <property type="entry name" value="WD40/YVTN_repeat-like_dom_sf"/>
</dbReference>
<dbReference type="Gene3D" id="3.40.50.300">
    <property type="entry name" value="P-loop containing nucleotide triphosphate hydrolases"/>
    <property type="match status" value="1"/>
</dbReference>
<proteinExistence type="predicted"/>
<reference evidence="3" key="1">
    <citation type="submission" date="2020-01" db="EMBL/GenBank/DDBJ databases">
        <title>Identification and distribution of gene clusters putatively required for synthesis of sphingolipid metabolism inhibitors in phylogenetically diverse species of the filamentous fungus Fusarium.</title>
        <authorList>
            <person name="Kim H.-S."/>
            <person name="Busman M."/>
            <person name="Brown D.W."/>
            <person name="Divon H."/>
            <person name="Uhlig S."/>
            <person name="Proctor R.H."/>
        </authorList>
    </citation>
    <scope>NUCLEOTIDE SEQUENCE</scope>
    <source>
        <strain evidence="3">NRRL 31653</strain>
    </source>
</reference>
<sequence>MAQYGLLEVYNGENAQADIVFLHGLRGDREKTWTKNGVVWPKDLLPGDIPASRIFLFGYDTNITSASQSGATKTEIHSDAEDVCAKLATERLGTQTLETDSCLKDLYITNPEDDKKRIEHEKGGLLKDCYGWVLYNDNFLQWRDDQEQHLLWIRGDPGKGKTMLLAGLITELEKTSDDGILYFFCQAARLPTELHQTCFAVSFGSLSASDQVCALMFARNMIKLIQKSSLIITLDCIIIIDALDECKEGRENLIGYISQCSVLFKAKWVISSRNWPEIESQLNATQSQVRLHLELNHASISNSVLKFVNRKVTQLNSTYDEPSRERIRKHLLDNANDTFLWVALVCQELEKPGVKHYHSSSILQRFPTGLNDLYERMISDINDRDMRWCRAILAVIAVALRPLSLQELAAADGALIEWVEDKETLSSLVTSCGSLLTIRGDTVFTVHQSVNDFLCSTPKILHSGIAQQQLSIFLSSIKVMQDMLHRNLYELKDNCALLDDIPVLPSAPLTIAGYACIYWVDHFCGCTLTDDQNQNNLYYAMITQLLESKYLYWLEAMSLLRCTSEAIKVMQRLEDKLVEDRVSNDLRLLVQDAVRFASTHRAIMDAAPLQLYDSALMFTPQHSKIKVCFNQEINKSIDLFSPDFQHWDACLHTIPGIGGRDRYWGICEFSPNGQQIAAINSRRDSILFIDASTGGLVKSLESPGGPLIEFTFHPSGDSIVTSSGEKDFKKKLAIFHLPNGEYSKSFTVEKYGWSRPLLFSPDGQLLALGLGHRTVEIWDTAYEKVLASCLTDDVKYVFWKIAEVDRGKDVNCASWVADGRLVALCGTFGIELWDLEAKRLVAQVTGDSTNTICYGRNRQLASLGSRDCTLKIWSLDTILSHSKPIAQQSVSIFKAFIRTSSGKVVAISDNAQSDMLNMAVNDRSYQFPKTPPNSPPGSYYRTESLEFGHDDYFAVATNGGAIDVFNLEHDTGLYYCERRIEEDVVPDSLPYNYLTIEFWGQEQILTFWNDINFWDLKTGKLLRAVSLPSGYTGCRSTIITDGRIALIKGYSEVVVWDIMCGKATQCFDLGVLAAGGFVWNLSLASSGILAILARGWGQDFIAIVNAKDGSWIRMYSMPDRFPTLNFLTPKLRLDTGLGVLEHDMELGGSRDIPTVTAEIHWEPRCLRLYYSESEAWLMKGSRRILWIPRQDVDLQRFSIQPDLKTGKSTVTLVHNGCLFILSIKMDSI</sequence>
<dbReference type="SUPFAM" id="SSF82171">
    <property type="entry name" value="DPP6 N-terminal domain-like"/>
    <property type="match status" value="2"/>
</dbReference>
<organism evidence="3 4">
    <name type="scientific">Fusarium agapanthi</name>
    <dbReference type="NCBI Taxonomy" id="1803897"/>
    <lineage>
        <taxon>Eukaryota</taxon>
        <taxon>Fungi</taxon>
        <taxon>Dikarya</taxon>
        <taxon>Ascomycota</taxon>
        <taxon>Pezizomycotina</taxon>
        <taxon>Sordariomycetes</taxon>
        <taxon>Hypocreomycetidae</taxon>
        <taxon>Hypocreales</taxon>
        <taxon>Nectriaceae</taxon>
        <taxon>Fusarium</taxon>
        <taxon>Fusarium fujikuroi species complex</taxon>
    </lineage>
</organism>
<dbReference type="PANTHER" id="PTHR10039:SF14">
    <property type="entry name" value="NACHT DOMAIN-CONTAINING PROTEIN"/>
    <property type="match status" value="1"/>
</dbReference>
<evidence type="ECO:0000256" key="1">
    <source>
        <dbReference type="ARBA" id="ARBA00022737"/>
    </source>
</evidence>
<dbReference type="Proteomes" id="UP000737391">
    <property type="component" value="Unassembled WGS sequence"/>
</dbReference>
<evidence type="ECO:0000313" key="3">
    <source>
        <dbReference type="EMBL" id="KAF4503255.1"/>
    </source>
</evidence>
<evidence type="ECO:0000313" key="4">
    <source>
        <dbReference type="Proteomes" id="UP000737391"/>
    </source>
</evidence>